<keyword evidence="4" id="KW-0963">Cytoplasm</keyword>
<comment type="function">
    <text evidence="4 6">IF-3 binds to the 30S ribosomal subunit and shifts the equilibrium between 70S ribosomes and their 50S and 30S subunits in favor of the free subunits, thus enhancing the availability of 30S subunits on which protein synthesis initiation begins.</text>
</comment>
<evidence type="ECO:0000313" key="10">
    <source>
        <dbReference type="Proteomes" id="UP000007845"/>
    </source>
</evidence>
<dbReference type="InterPro" id="IPR036788">
    <property type="entry name" value="T_IF-3_C_sf"/>
</dbReference>
<reference evidence="9 10" key="1">
    <citation type="journal article" date="2011" name="J. Bacteriol.">
        <title>Genome sequence of the mercury-methylating strain Desulfovibrio desulfuricans ND132.</title>
        <authorList>
            <person name="Brown S.D."/>
            <person name="Gilmour C.C."/>
            <person name="Kucken A.M."/>
            <person name="Wall J.D."/>
            <person name="Elias D.A."/>
            <person name="Brandt C.C."/>
            <person name="Podar M."/>
            <person name="Chertkov O."/>
            <person name="Held B."/>
            <person name="Bruce D.C."/>
            <person name="Detter J.C."/>
            <person name="Tapia R."/>
            <person name="Han C.S."/>
            <person name="Goodwin L.A."/>
            <person name="Cheng J.F."/>
            <person name="Pitluck S."/>
            <person name="Woyke T."/>
            <person name="Mikhailova N."/>
            <person name="Ivanova N.N."/>
            <person name="Han J."/>
            <person name="Lucas S."/>
            <person name="Lapidus A.L."/>
            <person name="Land M.L."/>
            <person name="Hauser L.J."/>
            <person name="Palumbo A.V."/>
        </authorList>
    </citation>
    <scope>NUCLEOTIDE SEQUENCE [LARGE SCALE GENOMIC DNA]</scope>
    <source>
        <strain evidence="9 10">ND132</strain>
    </source>
</reference>
<dbReference type="InterPro" id="IPR019813">
    <property type="entry name" value="Translation_initiation_fac3_CS"/>
</dbReference>
<name>F0JBJ0_9BACT</name>
<dbReference type="Gene3D" id="3.10.20.80">
    <property type="entry name" value="Translation initiation factor 3 (IF-3), N-terminal domain"/>
    <property type="match status" value="1"/>
</dbReference>
<evidence type="ECO:0000256" key="4">
    <source>
        <dbReference type="HAMAP-Rule" id="MF_00080"/>
    </source>
</evidence>
<dbReference type="KEGG" id="ddn:DND132_1096"/>
<dbReference type="Gene3D" id="3.30.110.10">
    <property type="entry name" value="Translation initiation factor 3 (IF-3), C-terminal domain"/>
    <property type="match status" value="1"/>
</dbReference>
<dbReference type="GO" id="GO:0005829">
    <property type="term" value="C:cytosol"/>
    <property type="evidence" value="ECO:0007669"/>
    <property type="project" value="TreeGrafter"/>
</dbReference>
<dbReference type="FunFam" id="3.10.20.80:FF:000001">
    <property type="entry name" value="Translation initiation factor IF-3"/>
    <property type="match status" value="1"/>
</dbReference>
<dbReference type="GO" id="GO:0032790">
    <property type="term" value="P:ribosome disassembly"/>
    <property type="evidence" value="ECO:0007669"/>
    <property type="project" value="TreeGrafter"/>
</dbReference>
<organism evidence="9 10">
    <name type="scientific">Pseudodesulfovibrio mercurii</name>
    <dbReference type="NCBI Taxonomy" id="641491"/>
    <lineage>
        <taxon>Bacteria</taxon>
        <taxon>Pseudomonadati</taxon>
        <taxon>Thermodesulfobacteriota</taxon>
        <taxon>Desulfovibrionia</taxon>
        <taxon>Desulfovibrionales</taxon>
        <taxon>Desulfovibrionaceae</taxon>
    </lineage>
</organism>
<dbReference type="GO" id="GO:0043022">
    <property type="term" value="F:ribosome binding"/>
    <property type="evidence" value="ECO:0007669"/>
    <property type="project" value="UniProtKB-ARBA"/>
</dbReference>
<dbReference type="Pfam" id="PF05198">
    <property type="entry name" value="IF3_N"/>
    <property type="match status" value="1"/>
</dbReference>
<dbReference type="PROSITE" id="PS00938">
    <property type="entry name" value="IF3"/>
    <property type="match status" value="1"/>
</dbReference>
<evidence type="ECO:0000256" key="2">
    <source>
        <dbReference type="ARBA" id="ARBA00022540"/>
    </source>
</evidence>
<dbReference type="SUPFAM" id="SSF54364">
    <property type="entry name" value="Translation initiation factor IF3, N-terminal domain"/>
    <property type="match status" value="1"/>
</dbReference>
<comment type="subcellular location">
    <subcellularLocation>
        <location evidence="4 6">Cytoplasm</location>
    </subcellularLocation>
</comment>
<dbReference type="GO" id="GO:0003743">
    <property type="term" value="F:translation initiation factor activity"/>
    <property type="evidence" value="ECO:0007669"/>
    <property type="project" value="UniProtKB-UniRule"/>
</dbReference>
<evidence type="ECO:0000256" key="3">
    <source>
        <dbReference type="ARBA" id="ARBA00022917"/>
    </source>
</evidence>
<dbReference type="PANTHER" id="PTHR10938:SF0">
    <property type="entry name" value="TRANSLATION INITIATION FACTOR IF-3, MITOCHONDRIAL"/>
    <property type="match status" value="1"/>
</dbReference>
<evidence type="ECO:0000259" key="7">
    <source>
        <dbReference type="Pfam" id="PF00707"/>
    </source>
</evidence>
<protein>
    <recommendedName>
        <fullName evidence="4 5">Translation initiation factor IF-3</fullName>
    </recommendedName>
</protein>
<evidence type="ECO:0000313" key="9">
    <source>
        <dbReference type="EMBL" id="EGB14309.1"/>
    </source>
</evidence>
<dbReference type="EMBL" id="CP003220">
    <property type="protein sequence ID" value="EGB14309.1"/>
    <property type="molecule type" value="Genomic_DNA"/>
</dbReference>
<dbReference type="Pfam" id="PF00707">
    <property type="entry name" value="IF3_C"/>
    <property type="match status" value="1"/>
</dbReference>
<dbReference type="AlphaFoldDB" id="F0JBJ0"/>
<accession>F0JBJ0</accession>
<sequence length="182" mass="21151">MAFRGNIRRDQKREDLVRRNERIRIPKVRVVDDDGEQLGVMATRDALDRAREKGLDLVEVAPNADPPVCKIMDYGKFKYQQQKKLQEAKKKQTVIKIKEVKFRPKTDEHDYQTKLKNIVKFLEGGDRCKVTIFFRGREIVHKDRGLAVLERVVVDTQDLAKVESKPMAEGRTMTMMLAPVKK</sequence>
<dbReference type="InterPro" id="IPR001288">
    <property type="entry name" value="Translation_initiation_fac_3"/>
</dbReference>
<comment type="similarity">
    <text evidence="1 4 6">Belongs to the IF-3 family.</text>
</comment>
<evidence type="ECO:0000256" key="1">
    <source>
        <dbReference type="ARBA" id="ARBA00005439"/>
    </source>
</evidence>
<proteinExistence type="inferred from homology"/>
<dbReference type="InterPro" id="IPR036787">
    <property type="entry name" value="T_IF-3_N_sf"/>
</dbReference>
<dbReference type="InterPro" id="IPR019815">
    <property type="entry name" value="Translation_initiation_fac_3_C"/>
</dbReference>
<dbReference type="STRING" id="641491.DND132_1096"/>
<gene>
    <name evidence="4" type="primary">infC</name>
    <name evidence="9" type="ORF">DND132_1096</name>
</gene>
<feature type="domain" description="Translation initiation factor 3 N-terminal" evidence="8">
    <location>
        <begin position="20"/>
        <end position="88"/>
    </location>
</feature>
<dbReference type="eggNOG" id="COG0290">
    <property type="taxonomic scope" value="Bacteria"/>
</dbReference>
<dbReference type="InterPro" id="IPR019814">
    <property type="entry name" value="Translation_initiation_fac_3_N"/>
</dbReference>
<dbReference type="HAMAP" id="MF_00080">
    <property type="entry name" value="IF_3"/>
    <property type="match status" value="1"/>
</dbReference>
<feature type="domain" description="Translation initiation factor 3 C-terminal" evidence="7">
    <location>
        <begin position="95"/>
        <end position="179"/>
    </location>
</feature>
<keyword evidence="10" id="KW-1185">Reference proteome</keyword>
<dbReference type="GO" id="GO:0016020">
    <property type="term" value="C:membrane"/>
    <property type="evidence" value="ECO:0007669"/>
    <property type="project" value="TreeGrafter"/>
</dbReference>
<evidence type="ECO:0000259" key="8">
    <source>
        <dbReference type="Pfam" id="PF05198"/>
    </source>
</evidence>
<dbReference type="Proteomes" id="UP000007845">
    <property type="component" value="Chromosome"/>
</dbReference>
<keyword evidence="3 4" id="KW-0648">Protein biosynthesis</keyword>
<dbReference type="HOGENOM" id="CLU_054919_3_2_7"/>
<evidence type="ECO:0000256" key="5">
    <source>
        <dbReference type="NCBIfam" id="TIGR00168"/>
    </source>
</evidence>
<dbReference type="SUPFAM" id="SSF55200">
    <property type="entry name" value="Translation initiation factor IF3, C-terminal domain"/>
    <property type="match status" value="1"/>
</dbReference>
<dbReference type="PANTHER" id="PTHR10938">
    <property type="entry name" value="TRANSLATION INITIATION FACTOR IF-3"/>
    <property type="match status" value="1"/>
</dbReference>
<dbReference type="FunFam" id="3.30.110.10:FF:000001">
    <property type="entry name" value="Translation initiation factor IF-3"/>
    <property type="match status" value="1"/>
</dbReference>
<comment type="subunit">
    <text evidence="4 6">Monomer.</text>
</comment>
<dbReference type="NCBIfam" id="TIGR00168">
    <property type="entry name" value="infC"/>
    <property type="match status" value="1"/>
</dbReference>
<evidence type="ECO:0000256" key="6">
    <source>
        <dbReference type="RuleBase" id="RU000646"/>
    </source>
</evidence>
<keyword evidence="2 4" id="KW-0396">Initiation factor</keyword>
<dbReference type="SMR" id="F0JBJ0"/>